<feature type="domain" description="Xaa-Pro dipeptidyl-peptidase-like" evidence="1">
    <location>
        <begin position="21"/>
        <end position="89"/>
    </location>
</feature>
<evidence type="ECO:0000259" key="1">
    <source>
        <dbReference type="Pfam" id="PF02129"/>
    </source>
</evidence>
<organism evidence="2 3">
    <name type="scientific">Pseudobowmanella zhangzhouensis</name>
    <dbReference type="NCBI Taxonomy" id="1537679"/>
    <lineage>
        <taxon>Bacteria</taxon>
        <taxon>Pseudomonadati</taxon>
        <taxon>Pseudomonadota</taxon>
        <taxon>Gammaproteobacteria</taxon>
        <taxon>Alteromonadales</taxon>
        <taxon>Alteromonadaceae</taxon>
    </lineage>
</organism>
<dbReference type="EMBL" id="JBHSUS010000001">
    <property type="protein sequence ID" value="MFC6438704.1"/>
    <property type="molecule type" value="Genomic_DNA"/>
</dbReference>
<sequence length="275" mass="30172">MAENFQLAAEFIESADGRLFCCHWRPQADNWSGHCLLVAAPFTEEMNRSRYMVTLLAQTLAEKGIGVVCVDALGTGDSEGDFVQSTWQSMVNAMHVASNVAASAGYRSTSVLGIRLGALVALYAQSLIANLKDFHFWQPLLDGKPMLTQMLRVKMAASLNRAEDKGSTRIFEQQIAAGQPVEVSGYAISPTLFGELNEVNHQKADVPSCPIHWYSILPSADRQPGRADLKIQQSWAQLNKQFVTHSIIGPAFWQAHERTLVPELVAATATQVASR</sequence>
<dbReference type="Gene3D" id="3.40.50.1820">
    <property type="entry name" value="alpha/beta hydrolase"/>
    <property type="match status" value="1"/>
</dbReference>
<evidence type="ECO:0000313" key="3">
    <source>
        <dbReference type="Proteomes" id="UP001596364"/>
    </source>
</evidence>
<protein>
    <submittedName>
        <fullName evidence="2">Hydrolase 2, exosortase A system-associated</fullName>
    </submittedName>
</protein>
<keyword evidence="3" id="KW-1185">Reference proteome</keyword>
<name>A0ABW1XG51_9ALTE</name>
<dbReference type="RefSeq" id="WP_131259412.1">
    <property type="nucleotide sequence ID" value="NZ_JBHSUS010000001.1"/>
</dbReference>
<dbReference type="Proteomes" id="UP001596364">
    <property type="component" value="Unassembled WGS sequence"/>
</dbReference>
<dbReference type="GO" id="GO:0016787">
    <property type="term" value="F:hydrolase activity"/>
    <property type="evidence" value="ECO:0007669"/>
    <property type="project" value="UniProtKB-KW"/>
</dbReference>
<gene>
    <name evidence="2" type="ORF">ACFP85_00820</name>
</gene>
<accession>A0ABW1XG51</accession>
<dbReference type="InterPro" id="IPR017532">
    <property type="entry name" value="Hydrolase-2_PEP"/>
</dbReference>
<dbReference type="SUPFAM" id="SSF53474">
    <property type="entry name" value="alpha/beta-Hydrolases"/>
    <property type="match status" value="1"/>
</dbReference>
<dbReference type="InterPro" id="IPR029058">
    <property type="entry name" value="AB_hydrolase_fold"/>
</dbReference>
<evidence type="ECO:0000313" key="2">
    <source>
        <dbReference type="EMBL" id="MFC6438704.1"/>
    </source>
</evidence>
<reference evidence="3" key="1">
    <citation type="journal article" date="2019" name="Int. J. Syst. Evol. Microbiol.">
        <title>The Global Catalogue of Microorganisms (GCM) 10K type strain sequencing project: providing services to taxonomists for standard genome sequencing and annotation.</title>
        <authorList>
            <consortium name="The Broad Institute Genomics Platform"/>
            <consortium name="The Broad Institute Genome Sequencing Center for Infectious Disease"/>
            <person name="Wu L."/>
            <person name="Ma J."/>
        </authorList>
    </citation>
    <scope>NUCLEOTIDE SEQUENCE [LARGE SCALE GENOMIC DNA]</scope>
    <source>
        <strain evidence="3">CGMCC 1.16031</strain>
    </source>
</reference>
<dbReference type="InterPro" id="IPR000383">
    <property type="entry name" value="Xaa-Pro-like_dom"/>
</dbReference>
<keyword evidence="2" id="KW-0378">Hydrolase</keyword>
<dbReference type="NCBIfam" id="TIGR03101">
    <property type="entry name" value="hydr2_PEP"/>
    <property type="match status" value="1"/>
</dbReference>
<dbReference type="Pfam" id="PF02129">
    <property type="entry name" value="Peptidase_S15"/>
    <property type="match status" value="1"/>
</dbReference>
<comment type="caution">
    <text evidence="2">The sequence shown here is derived from an EMBL/GenBank/DDBJ whole genome shotgun (WGS) entry which is preliminary data.</text>
</comment>
<proteinExistence type="predicted"/>